<accession>A0A5J6HZD5</accession>
<dbReference type="InterPro" id="IPR002559">
    <property type="entry name" value="Transposase_11"/>
</dbReference>
<dbReference type="EMBL" id="CP023695">
    <property type="protein sequence ID" value="QEV21975.1"/>
    <property type="molecule type" value="Genomic_DNA"/>
</dbReference>
<organism evidence="3 4">
    <name type="scientific">Streptomyces alboniger</name>
    <dbReference type="NCBI Taxonomy" id="132473"/>
    <lineage>
        <taxon>Bacteria</taxon>
        <taxon>Bacillati</taxon>
        <taxon>Actinomycetota</taxon>
        <taxon>Actinomycetes</taxon>
        <taxon>Kitasatosporales</taxon>
        <taxon>Streptomycetaceae</taxon>
        <taxon>Streptomyces</taxon>
        <taxon>Streptomyces aurantiacus group</taxon>
    </lineage>
</organism>
<sequence length="278" mass="31518">MPSRDLGHGTTPECDTSGPTSARSACADHGCHRVYTDSKIIAGQALARTVREGAVGKGPEPRAPRRRPTSLARWNQAGVVTFIRDQLRRYIRTGKGRCPFPVTLIVDSPSVKAASTVGRDSRGYDAGKKINGRKRHLVVNTLGLPVMITVTAGDVRDEIIARDLLWRLRLTHPQITQIWADSAYARDLLPAWTAEHLWMSMRPVQRPRGARGFVVLPRRWKVERSIGWIMNARRNCRDYERLPQHAEAHLNWAFITLMTRRLTRKGPRVNWTKQPPFQ</sequence>
<feature type="compositionally biased region" description="Polar residues" evidence="1">
    <location>
        <begin position="13"/>
        <end position="23"/>
    </location>
</feature>
<dbReference type="OrthoDB" id="3542657at2"/>
<dbReference type="PANTHER" id="PTHR30007">
    <property type="entry name" value="PHP DOMAIN PROTEIN"/>
    <property type="match status" value="1"/>
</dbReference>
<gene>
    <name evidence="3" type="ORF">CP975_34730</name>
</gene>
<feature type="region of interest" description="Disordered" evidence="1">
    <location>
        <begin position="51"/>
        <end position="70"/>
    </location>
</feature>
<keyword evidence="4" id="KW-1185">Reference proteome</keyword>
<protein>
    <submittedName>
        <fullName evidence="3">IS4/IS5 family transposase</fullName>
    </submittedName>
</protein>
<proteinExistence type="predicted"/>
<dbReference type="PANTHER" id="PTHR30007:SF0">
    <property type="entry name" value="TRANSPOSASE"/>
    <property type="match status" value="1"/>
</dbReference>
<dbReference type="GO" id="GO:0003677">
    <property type="term" value="F:DNA binding"/>
    <property type="evidence" value="ECO:0007669"/>
    <property type="project" value="InterPro"/>
</dbReference>
<evidence type="ECO:0000313" key="4">
    <source>
        <dbReference type="Proteomes" id="UP000326553"/>
    </source>
</evidence>
<evidence type="ECO:0000259" key="2">
    <source>
        <dbReference type="Pfam" id="PF01609"/>
    </source>
</evidence>
<name>A0A5J6HZD5_STRAD</name>
<dbReference type="AlphaFoldDB" id="A0A5J6HZD5"/>
<reference evidence="3 4" key="1">
    <citation type="submission" date="2017-09" db="EMBL/GenBank/DDBJ databases">
        <authorList>
            <person name="Lee N."/>
            <person name="Cho B.-K."/>
        </authorList>
    </citation>
    <scope>NUCLEOTIDE SEQUENCE [LARGE SCALE GENOMIC DNA]</scope>
    <source>
        <strain evidence="3 4">ATCC 12461</strain>
    </source>
</reference>
<feature type="domain" description="Transposase IS4-like" evidence="2">
    <location>
        <begin position="101"/>
        <end position="254"/>
    </location>
</feature>
<dbReference type="GO" id="GO:0004803">
    <property type="term" value="F:transposase activity"/>
    <property type="evidence" value="ECO:0007669"/>
    <property type="project" value="InterPro"/>
</dbReference>
<dbReference type="KEGG" id="salw:CP975_34730"/>
<dbReference type="Proteomes" id="UP000326553">
    <property type="component" value="Chromosome"/>
</dbReference>
<evidence type="ECO:0000256" key="1">
    <source>
        <dbReference type="SAM" id="MobiDB-lite"/>
    </source>
</evidence>
<dbReference type="GO" id="GO:0006313">
    <property type="term" value="P:DNA transposition"/>
    <property type="evidence" value="ECO:0007669"/>
    <property type="project" value="InterPro"/>
</dbReference>
<evidence type="ECO:0000313" key="3">
    <source>
        <dbReference type="EMBL" id="QEV21975.1"/>
    </source>
</evidence>
<feature type="region of interest" description="Disordered" evidence="1">
    <location>
        <begin position="1"/>
        <end position="23"/>
    </location>
</feature>
<dbReference type="Pfam" id="PF01609">
    <property type="entry name" value="DDE_Tnp_1"/>
    <property type="match status" value="1"/>
</dbReference>